<evidence type="ECO:0000256" key="16">
    <source>
        <dbReference type="RuleBase" id="RU000384"/>
    </source>
</evidence>
<keyword evidence="8 17" id="KW-0547">Nucleotide-binding</keyword>
<feature type="compositionally biased region" description="Basic and acidic residues" evidence="18">
    <location>
        <begin position="327"/>
        <end position="347"/>
    </location>
</feature>
<dbReference type="GO" id="GO:0004356">
    <property type="term" value="F:glutamine synthetase activity"/>
    <property type="evidence" value="ECO:0007669"/>
    <property type="project" value="UniProtKB-EC"/>
</dbReference>
<gene>
    <name evidence="21" type="ORF">H103_08213</name>
</gene>
<dbReference type="PROSITE" id="PS51987">
    <property type="entry name" value="GS_CATALYTIC"/>
    <property type="match status" value="1"/>
</dbReference>
<evidence type="ECO:0000256" key="15">
    <source>
        <dbReference type="PROSITE-ProRule" id="PRU01330"/>
    </source>
</evidence>
<evidence type="ECO:0000259" key="19">
    <source>
        <dbReference type="PROSITE" id="PS51986"/>
    </source>
</evidence>
<protein>
    <recommendedName>
        <fullName evidence="6 17">Glutamine synthetase</fullName>
        <ecNumber evidence="5 17">6.3.1.2</ecNumber>
    </recommendedName>
</protein>
<keyword evidence="13" id="KW-0539">Nucleus</keyword>
<accession>A0A022VQ72</accession>
<dbReference type="InterPro" id="IPR008146">
    <property type="entry name" value="Gln_synth_cat_dom"/>
</dbReference>
<dbReference type="PROSITE" id="PS00181">
    <property type="entry name" value="GLNA_ATP"/>
    <property type="match status" value="1"/>
</dbReference>
<dbReference type="Pfam" id="PF03951">
    <property type="entry name" value="Gln-synt_N"/>
    <property type="match status" value="1"/>
</dbReference>
<dbReference type="GO" id="GO:0045944">
    <property type="term" value="P:positive regulation of transcription by RNA polymerase II"/>
    <property type="evidence" value="ECO:0007669"/>
    <property type="project" value="UniProtKB-ARBA"/>
</dbReference>
<evidence type="ECO:0000256" key="14">
    <source>
        <dbReference type="ARBA" id="ARBA00049436"/>
    </source>
</evidence>
<feature type="region of interest" description="Disordered" evidence="18">
    <location>
        <begin position="446"/>
        <end position="510"/>
    </location>
</feature>
<evidence type="ECO:0000256" key="5">
    <source>
        <dbReference type="ARBA" id="ARBA00012937"/>
    </source>
</evidence>
<evidence type="ECO:0000256" key="9">
    <source>
        <dbReference type="ARBA" id="ARBA00022840"/>
    </source>
</evidence>
<evidence type="ECO:0000256" key="8">
    <source>
        <dbReference type="ARBA" id="ARBA00022741"/>
    </source>
</evidence>
<dbReference type="PROSITE" id="PS00180">
    <property type="entry name" value="GLNA_1"/>
    <property type="match status" value="1"/>
</dbReference>
<feature type="region of interest" description="Disordered" evidence="18">
    <location>
        <begin position="1"/>
        <end position="82"/>
    </location>
</feature>
<evidence type="ECO:0000256" key="17">
    <source>
        <dbReference type="RuleBase" id="RU004356"/>
    </source>
</evidence>
<proteinExistence type="inferred from homology"/>
<dbReference type="InterPro" id="IPR027303">
    <property type="entry name" value="Gln_synth_gly_rich_site"/>
</dbReference>
<sequence length="1165" mass="127048">MATPAKNNTANANPGVTPTQITSSPYPAPSAVPMGRPLSHISPSATRTPSHHHQQQQHQHQQQSHPGQQQQQPPASSHSQAPAHQYTPMLDDAAGFSSPSALLALGLSGITPSPGPGGVAMTGGPSMGIGMGLSMSDAMGMGMGMPLDLPMHSLSGATAKDTEAEKRRNMSEVLSMLRSRVAGRGVCREAVERLGTLEGFECMWQDNNLSIAGNSVDLEIEFGRDGTEADVVKDVTLRYATHDMAEGEKREAASAVLKRVLTFGDDGDGDAEERVAAGEWKPVDAFHANLTRLARMDVLCREVNCFEAVEGVHESLQKVWDSTSRGTDPDLKLNTHTDTDTDTDTKKTSSGPESRFWERLCRRSSVGCPTMHRGKNVGLAIHYWADQRRLLDAQRTSLEEVLQAELSPSLKQSKGCSRRQVYNAVIECEAGYPSLRISKGWVGDPTVLPTQDENNNENNNENDINITSNDNNDNNDNEGNNGGEDTNGKVGKTRTNWLEPGPTLVSTDPLLPSSPPNVRFVARLEPAIHVPIVVAAEVYRLVGITMPQETRAPAAYDALVVPVERRPSRTGKGEGEEEEHVRTVPIFGQTKGAEDEVTRKKHVYSFHPLEHVPGYTVRELPFSHPRQIEEVIPLLRQYALLGKLLSVFQMSTSDNSKGKNEDDEDQESNDEGYTQEGHRMDNVDAAETRLNSLLSSTDKSYETKRISINLRTPVSSPPTLLVVFPLAASPSSSPSSSLSRTASVTVEVLADGRLQVPCTRGIVEIEHSASGPADTPTRAAEEEKKLCGLLGRVLETCEDLGLLVESACKYANTRRSDAANLQKYMGLDQRGKVLAEYVWVDAHGGVRSKTKTLSRPVTSADELPEWNFDGSSTGQAPGHDSDVYLRPCAIFPDPFRGGDNILVLCETWDSDGSPNKYNYRHEAARLMRTHEKEQFWFGLEQEYTLLDADGWPFGWPKGGYPGAQGPYYCGVGTGKAQCRDIVDAHYKACLYAGISISGINAEVMPSQWEYQVGPCEGITLGDQLWMSRFLLNRVAEDFGVVISFAPKPIPGDWNGAGLHSNVSTAAMRAEGGMKVIEAAMKKLEARHPEHIAVYGEGNEDRLTGRHETGSIDKFSWGVADRGGSIRIPRQCAKDGKGYFEDRRPASNADPYQITGIIVETLCGSD</sequence>
<evidence type="ECO:0000256" key="4">
    <source>
        <dbReference type="ARBA" id="ARBA00011823"/>
    </source>
</evidence>
<evidence type="ECO:0000259" key="20">
    <source>
        <dbReference type="PROSITE" id="PS51987"/>
    </source>
</evidence>
<dbReference type="AlphaFoldDB" id="A0A022VQ72"/>
<dbReference type="Pfam" id="PF10744">
    <property type="entry name" value="Med1"/>
    <property type="match status" value="1"/>
</dbReference>
<dbReference type="GO" id="GO:0005524">
    <property type="term" value="F:ATP binding"/>
    <property type="evidence" value="ECO:0007669"/>
    <property type="project" value="UniProtKB-KW"/>
</dbReference>
<dbReference type="PANTHER" id="PTHR20852">
    <property type="entry name" value="GLUTAMINE SYNTHETASE"/>
    <property type="match status" value="1"/>
</dbReference>
<feature type="compositionally biased region" description="Acidic residues" evidence="18">
    <location>
        <begin position="661"/>
        <end position="670"/>
    </location>
</feature>
<dbReference type="InterPro" id="IPR008147">
    <property type="entry name" value="Gln_synt_N"/>
</dbReference>
<feature type="region of interest" description="Disordered" evidence="18">
    <location>
        <begin position="320"/>
        <end position="352"/>
    </location>
</feature>
<evidence type="ECO:0000256" key="7">
    <source>
        <dbReference type="ARBA" id="ARBA00022598"/>
    </source>
</evidence>
<feature type="compositionally biased region" description="Low complexity" evidence="18">
    <location>
        <begin position="56"/>
        <end position="82"/>
    </location>
</feature>
<dbReference type="InterPro" id="IPR050292">
    <property type="entry name" value="Glutamine_Synthetase"/>
</dbReference>
<dbReference type="Gene3D" id="3.10.20.70">
    <property type="entry name" value="Glutamine synthetase, N-terminal domain"/>
    <property type="match status" value="1"/>
</dbReference>
<evidence type="ECO:0000256" key="2">
    <source>
        <dbReference type="ARBA" id="ARBA00006210"/>
    </source>
</evidence>
<evidence type="ECO:0000256" key="10">
    <source>
        <dbReference type="ARBA" id="ARBA00023015"/>
    </source>
</evidence>
<feature type="region of interest" description="Disordered" evidence="18">
    <location>
        <begin position="652"/>
        <end position="682"/>
    </location>
</feature>
<dbReference type="PANTHER" id="PTHR20852:SF57">
    <property type="entry name" value="GLUTAMINE SYNTHETASE 2 CYTOPLASMIC"/>
    <property type="match status" value="1"/>
</dbReference>
<comment type="similarity">
    <text evidence="3 15 16">Belongs to the glutamine synthetase family.</text>
</comment>
<feature type="compositionally biased region" description="Low complexity" evidence="18">
    <location>
        <begin position="452"/>
        <end position="479"/>
    </location>
</feature>
<dbReference type="GO" id="GO:0003712">
    <property type="term" value="F:transcription coregulator activity"/>
    <property type="evidence" value="ECO:0007669"/>
    <property type="project" value="InterPro"/>
</dbReference>
<comment type="similarity">
    <text evidence="2">Belongs to the Mediator complex subunit 1 family.</text>
</comment>
<keyword evidence="12" id="KW-0804">Transcription</keyword>
<feature type="domain" description="GS beta-grasp" evidence="19">
    <location>
        <begin position="833"/>
        <end position="912"/>
    </location>
</feature>
<dbReference type="SMART" id="SM01230">
    <property type="entry name" value="Gln-synt_C"/>
    <property type="match status" value="1"/>
</dbReference>
<evidence type="ECO:0000256" key="12">
    <source>
        <dbReference type="ARBA" id="ARBA00023163"/>
    </source>
</evidence>
<reference evidence="21" key="1">
    <citation type="submission" date="2014-02" db="EMBL/GenBank/DDBJ databases">
        <title>The Genome Sequence of Trichophyton rubrum (morphotype fischeri) CBS 288.86.</title>
        <authorList>
            <consortium name="The Broad Institute Genomics Platform"/>
            <person name="Cuomo C.A."/>
            <person name="White T.C."/>
            <person name="Graser Y."/>
            <person name="Martinez-Rossi N."/>
            <person name="Heitman J."/>
            <person name="Young S.K."/>
            <person name="Zeng Q."/>
            <person name="Gargeya S."/>
            <person name="Abouelleil A."/>
            <person name="Alvarado L."/>
            <person name="Chapman S.B."/>
            <person name="Gainer-Dewar J."/>
            <person name="Goldberg J."/>
            <person name="Griggs A."/>
            <person name="Gujja S."/>
            <person name="Hansen M."/>
            <person name="Howarth C."/>
            <person name="Imamovic A."/>
            <person name="Larimer J."/>
            <person name="Martinez D."/>
            <person name="Murphy C."/>
            <person name="Pearson M.D."/>
            <person name="Persinoti G."/>
            <person name="Poon T."/>
            <person name="Priest M."/>
            <person name="Roberts A.D."/>
            <person name="Saif S."/>
            <person name="Shea T.D."/>
            <person name="Sykes S.N."/>
            <person name="Wortman J."/>
            <person name="Nusbaum C."/>
            <person name="Birren B."/>
        </authorList>
    </citation>
    <scope>NUCLEOTIDE SEQUENCE [LARGE SCALE GENOMIC DNA]</scope>
    <source>
        <strain evidence="21">CBS 288.86</strain>
    </source>
</reference>
<evidence type="ECO:0000256" key="3">
    <source>
        <dbReference type="ARBA" id="ARBA00009897"/>
    </source>
</evidence>
<organism evidence="21">
    <name type="scientific">Trichophyton rubrum CBS 288.86</name>
    <dbReference type="NCBI Taxonomy" id="1215330"/>
    <lineage>
        <taxon>Eukaryota</taxon>
        <taxon>Fungi</taxon>
        <taxon>Dikarya</taxon>
        <taxon>Ascomycota</taxon>
        <taxon>Pezizomycotina</taxon>
        <taxon>Eurotiomycetes</taxon>
        <taxon>Eurotiomycetidae</taxon>
        <taxon>Onygenales</taxon>
        <taxon>Arthrodermataceae</taxon>
        <taxon>Trichophyton</taxon>
    </lineage>
</organism>
<dbReference type="EMBL" id="KK207935">
    <property type="protein sequence ID" value="EZF48116.1"/>
    <property type="molecule type" value="Genomic_DNA"/>
</dbReference>
<keyword evidence="10" id="KW-0805">Transcription regulation</keyword>
<feature type="compositionally biased region" description="Low complexity" evidence="18">
    <location>
        <begin position="1"/>
        <end position="14"/>
    </location>
</feature>
<dbReference type="FunFam" id="3.10.20.70:FF:000004">
    <property type="entry name" value="Glutamine synthetase"/>
    <property type="match status" value="1"/>
</dbReference>
<dbReference type="GO" id="GO:0006542">
    <property type="term" value="P:glutamine biosynthetic process"/>
    <property type="evidence" value="ECO:0007669"/>
    <property type="project" value="InterPro"/>
</dbReference>
<dbReference type="SUPFAM" id="SSF54368">
    <property type="entry name" value="Glutamine synthetase, N-terminal domain"/>
    <property type="match status" value="1"/>
</dbReference>
<evidence type="ECO:0000256" key="11">
    <source>
        <dbReference type="ARBA" id="ARBA00023159"/>
    </source>
</evidence>
<dbReference type="GO" id="GO:0016592">
    <property type="term" value="C:mediator complex"/>
    <property type="evidence" value="ECO:0007669"/>
    <property type="project" value="InterPro"/>
</dbReference>
<dbReference type="GO" id="GO:0005737">
    <property type="term" value="C:cytoplasm"/>
    <property type="evidence" value="ECO:0007669"/>
    <property type="project" value="TreeGrafter"/>
</dbReference>
<dbReference type="SUPFAM" id="SSF55931">
    <property type="entry name" value="Glutamine synthetase/guanido kinase"/>
    <property type="match status" value="1"/>
</dbReference>
<dbReference type="PROSITE" id="PS51986">
    <property type="entry name" value="GS_BETA_GRASP"/>
    <property type="match status" value="1"/>
</dbReference>
<dbReference type="EC" id="6.3.1.2" evidence="5 17"/>
<comment type="subunit">
    <text evidence="4">Homooctamer.</text>
</comment>
<dbReference type="Pfam" id="PF00120">
    <property type="entry name" value="Gln-synt_C"/>
    <property type="match status" value="1"/>
</dbReference>
<dbReference type="InterPro" id="IPR027302">
    <property type="entry name" value="Gln_synth_N_conserv_site"/>
</dbReference>
<comment type="subcellular location">
    <subcellularLocation>
        <location evidence="1">Nucleus</location>
    </subcellularLocation>
</comment>
<dbReference type="HOGENOM" id="CLU_008378_2_0_1"/>
<feature type="compositionally biased region" description="Polar residues" evidence="18">
    <location>
        <begin position="16"/>
        <end position="25"/>
    </location>
</feature>
<keyword evidence="11" id="KW-0010">Activator</keyword>
<evidence type="ECO:0000256" key="18">
    <source>
        <dbReference type="SAM" id="MobiDB-lite"/>
    </source>
</evidence>
<dbReference type="InterPro" id="IPR036651">
    <property type="entry name" value="Gln_synt_N_sf"/>
</dbReference>
<dbReference type="OrthoDB" id="1936100at2759"/>
<keyword evidence="7 17" id="KW-0436">Ligase</keyword>
<dbReference type="InterPro" id="IPR019680">
    <property type="entry name" value="Mediator_Med1"/>
</dbReference>
<evidence type="ECO:0000256" key="13">
    <source>
        <dbReference type="ARBA" id="ARBA00023242"/>
    </source>
</evidence>
<dbReference type="Gene3D" id="3.30.590.10">
    <property type="entry name" value="Glutamine synthetase/guanido kinase, catalytic domain"/>
    <property type="match status" value="1"/>
</dbReference>
<keyword evidence="9 17" id="KW-0067">ATP-binding</keyword>
<evidence type="ECO:0000256" key="1">
    <source>
        <dbReference type="ARBA" id="ARBA00004123"/>
    </source>
</evidence>
<dbReference type="FunFam" id="3.30.590.10:FF:000004">
    <property type="entry name" value="Glutamine synthetase"/>
    <property type="match status" value="1"/>
</dbReference>
<name>A0A022VQ72_TRIRU</name>
<evidence type="ECO:0000256" key="6">
    <source>
        <dbReference type="ARBA" id="ARBA00021364"/>
    </source>
</evidence>
<evidence type="ECO:0000313" key="21">
    <source>
        <dbReference type="EMBL" id="EZF48116.1"/>
    </source>
</evidence>
<feature type="domain" description="GS catalytic" evidence="20">
    <location>
        <begin position="919"/>
        <end position="1165"/>
    </location>
</feature>
<comment type="catalytic activity">
    <reaction evidence="14 17">
        <text>L-glutamate + NH4(+) + ATP = L-glutamine + ADP + phosphate + H(+)</text>
        <dbReference type="Rhea" id="RHEA:16169"/>
        <dbReference type="ChEBI" id="CHEBI:15378"/>
        <dbReference type="ChEBI" id="CHEBI:28938"/>
        <dbReference type="ChEBI" id="CHEBI:29985"/>
        <dbReference type="ChEBI" id="CHEBI:30616"/>
        <dbReference type="ChEBI" id="CHEBI:43474"/>
        <dbReference type="ChEBI" id="CHEBI:58359"/>
        <dbReference type="ChEBI" id="CHEBI:456216"/>
        <dbReference type="EC" id="6.3.1.2"/>
    </reaction>
</comment>
<dbReference type="InterPro" id="IPR014746">
    <property type="entry name" value="Gln_synth/guanido_kin_cat_dom"/>
</dbReference>
<dbReference type="Proteomes" id="UP000023758">
    <property type="component" value="Unassembled WGS sequence"/>
</dbReference>